<evidence type="ECO:0000313" key="2">
    <source>
        <dbReference type="Proteomes" id="UP000814176"/>
    </source>
</evidence>
<keyword evidence="2" id="KW-1185">Reference proteome</keyword>
<organism evidence="1 2">
    <name type="scientific">Rhodofomes roseus</name>
    <dbReference type="NCBI Taxonomy" id="34475"/>
    <lineage>
        <taxon>Eukaryota</taxon>
        <taxon>Fungi</taxon>
        <taxon>Dikarya</taxon>
        <taxon>Basidiomycota</taxon>
        <taxon>Agaricomycotina</taxon>
        <taxon>Agaricomycetes</taxon>
        <taxon>Polyporales</taxon>
        <taxon>Rhodofomes</taxon>
    </lineage>
</organism>
<gene>
    <name evidence="1" type="ORF">C8Q71DRAFT_757010</name>
</gene>
<proteinExistence type="predicted"/>
<sequence length="331" mass="36667">MVPSPKFKNTQHFSKASGKDRWSCNICTPAERAEQESMTRADAVRHERTRAHTRLVEKAEPDEWAPGYVDTSGWAKAFEWFTSWEGTARADKMPDYIPFWRDGVLAAERGEEVGKMEEFLHRLDREIHRRNPGISGPWGRKPGLDVWGDSPARPAPNAWGSKKQKLPQKTGQWETDEAAWGPVWGADHWSVSAGDWGVTNEKPTWGETDPAWNDGRDPDHGCDIWGGDGGWGVPADPSGVEWGVPAGGAVGEVGWGMSTATESSRKDDTAAADGAHCGLPGRDLSMFAEKVTTQGDMSPARRKRMLRFSKLSTEEKIRQIQDAARSLRTLS</sequence>
<protein>
    <submittedName>
        <fullName evidence="1">Uncharacterized protein</fullName>
    </submittedName>
</protein>
<dbReference type="GeneID" id="72004379"/>
<dbReference type="RefSeq" id="XP_047779319.1">
    <property type="nucleotide sequence ID" value="XM_047923647.1"/>
</dbReference>
<accession>A0ABQ8KHE1</accession>
<comment type="caution">
    <text evidence="1">The sequence shown here is derived from an EMBL/GenBank/DDBJ whole genome shotgun (WGS) entry which is preliminary data.</text>
</comment>
<evidence type="ECO:0000313" key="1">
    <source>
        <dbReference type="EMBL" id="KAH9837150.1"/>
    </source>
</evidence>
<dbReference type="EMBL" id="JADCUA010000009">
    <property type="protein sequence ID" value="KAH9837150.1"/>
    <property type="molecule type" value="Genomic_DNA"/>
</dbReference>
<name>A0ABQ8KHE1_9APHY</name>
<dbReference type="Proteomes" id="UP000814176">
    <property type="component" value="Unassembled WGS sequence"/>
</dbReference>
<reference evidence="1 2" key="1">
    <citation type="journal article" date="2021" name="Environ. Microbiol.">
        <title>Gene family expansions and transcriptome signatures uncover fungal adaptations to wood decay.</title>
        <authorList>
            <person name="Hage H."/>
            <person name="Miyauchi S."/>
            <person name="Viragh M."/>
            <person name="Drula E."/>
            <person name="Min B."/>
            <person name="Chaduli D."/>
            <person name="Navarro D."/>
            <person name="Favel A."/>
            <person name="Norest M."/>
            <person name="Lesage-Meessen L."/>
            <person name="Balint B."/>
            <person name="Merenyi Z."/>
            <person name="de Eugenio L."/>
            <person name="Morin E."/>
            <person name="Martinez A.T."/>
            <person name="Baldrian P."/>
            <person name="Stursova M."/>
            <person name="Martinez M.J."/>
            <person name="Novotny C."/>
            <person name="Magnuson J.K."/>
            <person name="Spatafora J.W."/>
            <person name="Maurice S."/>
            <person name="Pangilinan J."/>
            <person name="Andreopoulos W."/>
            <person name="LaButti K."/>
            <person name="Hundley H."/>
            <person name="Na H."/>
            <person name="Kuo A."/>
            <person name="Barry K."/>
            <person name="Lipzen A."/>
            <person name="Henrissat B."/>
            <person name="Riley R."/>
            <person name="Ahrendt S."/>
            <person name="Nagy L.G."/>
            <person name="Grigoriev I.V."/>
            <person name="Martin F."/>
            <person name="Rosso M.N."/>
        </authorList>
    </citation>
    <scope>NUCLEOTIDE SEQUENCE [LARGE SCALE GENOMIC DNA]</scope>
    <source>
        <strain evidence="1 2">CIRM-BRFM 1785</strain>
    </source>
</reference>